<evidence type="ECO:0000256" key="3">
    <source>
        <dbReference type="ARBA" id="ARBA00023163"/>
    </source>
</evidence>
<dbReference type="InterPro" id="IPR008920">
    <property type="entry name" value="TF_FadR/GntR_C"/>
</dbReference>
<accession>A0ABW0F2T1</accession>
<keyword evidence="1" id="KW-0805">Transcription regulation</keyword>
<comment type="caution">
    <text evidence="6">The sequence shown here is derived from an EMBL/GenBank/DDBJ whole genome shotgun (WGS) entry which is preliminary data.</text>
</comment>
<dbReference type="Proteomes" id="UP001595976">
    <property type="component" value="Unassembled WGS sequence"/>
</dbReference>
<organism evidence="6 7">
    <name type="scientific">Bosea minatitlanensis</name>
    <dbReference type="NCBI Taxonomy" id="128782"/>
    <lineage>
        <taxon>Bacteria</taxon>
        <taxon>Pseudomonadati</taxon>
        <taxon>Pseudomonadota</taxon>
        <taxon>Alphaproteobacteria</taxon>
        <taxon>Hyphomicrobiales</taxon>
        <taxon>Boseaceae</taxon>
        <taxon>Bosea</taxon>
    </lineage>
</organism>
<dbReference type="InterPro" id="IPR011711">
    <property type="entry name" value="GntR_C"/>
</dbReference>
<dbReference type="SMART" id="SM00345">
    <property type="entry name" value="HTH_GNTR"/>
    <property type="match status" value="1"/>
</dbReference>
<feature type="domain" description="HTH gntR-type" evidence="5">
    <location>
        <begin position="20"/>
        <end position="87"/>
    </location>
</feature>
<dbReference type="Pfam" id="PF00392">
    <property type="entry name" value="GntR"/>
    <property type="match status" value="1"/>
</dbReference>
<dbReference type="SUPFAM" id="SSF48008">
    <property type="entry name" value="GntR ligand-binding domain-like"/>
    <property type="match status" value="1"/>
</dbReference>
<evidence type="ECO:0000256" key="4">
    <source>
        <dbReference type="SAM" id="MobiDB-lite"/>
    </source>
</evidence>
<evidence type="ECO:0000259" key="5">
    <source>
        <dbReference type="PROSITE" id="PS50949"/>
    </source>
</evidence>
<dbReference type="InterPro" id="IPR000524">
    <property type="entry name" value="Tscrpt_reg_HTH_GntR"/>
</dbReference>
<dbReference type="Gene3D" id="1.20.120.530">
    <property type="entry name" value="GntR ligand-binding domain-like"/>
    <property type="match status" value="1"/>
</dbReference>
<dbReference type="PANTHER" id="PTHR43537:SF49">
    <property type="entry name" value="TRANSCRIPTIONAL REGULATORY PROTEIN"/>
    <property type="match status" value="1"/>
</dbReference>
<evidence type="ECO:0000313" key="6">
    <source>
        <dbReference type="EMBL" id="MFC5293276.1"/>
    </source>
</evidence>
<dbReference type="PROSITE" id="PS50949">
    <property type="entry name" value="HTH_GNTR"/>
    <property type="match status" value="1"/>
</dbReference>
<feature type="region of interest" description="Disordered" evidence="4">
    <location>
        <begin position="1"/>
        <end position="24"/>
    </location>
</feature>
<dbReference type="Gene3D" id="1.10.10.10">
    <property type="entry name" value="Winged helix-like DNA-binding domain superfamily/Winged helix DNA-binding domain"/>
    <property type="match status" value="1"/>
</dbReference>
<dbReference type="SMART" id="SM00895">
    <property type="entry name" value="FCD"/>
    <property type="match status" value="1"/>
</dbReference>
<sequence length="221" mass="24105">MAGGEAKRASGQAGSAKARSGRPDALANALAGEIQSGALAPGQWLKQIDIEQRHGAKRMDVRRALDRLVQKRLVVHLPNRGYHVVKPDGRLAREIRDVRVILETGAVDGIMARLRDEDVAEALRLARRFESLLGKGTVIDLHDANIAFHGHLLGLSGNPELTALVQELRGRISSAAAGQWQKRSRIEQSNREHFAMVEALAARDAAALRRLVRAHILQDAA</sequence>
<reference evidence="7" key="1">
    <citation type="journal article" date="2019" name="Int. J. Syst. Evol. Microbiol.">
        <title>The Global Catalogue of Microorganisms (GCM) 10K type strain sequencing project: providing services to taxonomists for standard genome sequencing and annotation.</title>
        <authorList>
            <consortium name="The Broad Institute Genomics Platform"/>
            <consortium name="The Broad Institute Genome Sequencing Center for Infectious Disease"/>
            <person name="Wu L."/>
            <person name="Ma J."/>
        </authorList>
    </citation>
    <scope>NUCLEOTIDE SEQUENCE [LARGE SCALE GENOMIC DNA]</scope>
    <source>
        <strain evidence="7">CGMCC 1.15643</strain>
    </source>
</reference>
<evidence type="ECO:0000313" key="7">
    <source>
        <dbReference type="Proteomes" id="UP001595976"/>
    </source>
</evidence>
<dbReference type="InterPro" id="IPR036390">
    <property type="entry name" value="WH_DNA-bd_sf"/>
</dbReference>
<dbReference type="EMBL" id="JBHSLI010000003">
    <property type="protein sequence ID" value="MFC5293276.1"/>
    <property type="molecule type" value="Genomic_DNA"/>
</dbReference>
<dbReference type="PANTHER" id="PTHR43537">
    <property type="entry name" value="TRANSCRIPTIONAL REGULATOR, GNTR FAMILY"/>
    <property type="match status" value="1"/>
</dbReference>
<name>A0ABW0F2T1_9HYPH</name>
<keyword evidence="3" id="KW-0804">Transcription</keyword>
<keyword evidence="7" id="KW-1185">Reference proteome</keyword>
<evidence type="ECO:0000256" key="2">
    <source>
        <dbReference type="ARBA" id="ARBA00023125"/>
    </source>
</evidence>
<dbReference type="InterPro" id="IPR036388">
    <property type="entry name" value="WH-like_DNA-bd_sf"/>
</dbReference>
<protein>
    <submittedName>
        <fullName evidence="6">GntR family transcriptional regulator</fullName>
    </submittedName>
</protein>
<dbReference type="Pfam" id="PF07729">
    <property type="entry name" value="FCD"/>
    <property type="match status" value="1"/>
</dbReference>
<gene>
    <name evidence="6" type="ORF">ACFPK2_09790</name>
</gene>
<keyword evidence="2" id="KW-0238">DNA-binding</keyword>
<evidence type="ECO:0000256" key="1">
    <source>
        <dbReference type="ARBA" id="ARBA00023015"/>
    </source>
</evidence>
<dbReference type="SUPFAM" id="SSF46785">
    <property type="entry name" value="Winged helix' DNA-binding domain"/>
    <property type="match status" value="1"/>
</dbReference>
<proteinExistence type="predicted"/>
<dbReference type="RefSeq" id="WP_158446440.1">
    <property type="nucleotide sequence ID" value="NZ_JAOAOS010000027.1"/>
</dbReference>